<gene>
    <name evidence="1" type="ORF">AYI68_g3760</name>
</gene>
<evidence type="ECO:0000313" key="1">
    <source>
        <dbReference type="EMBL" id="OLY82126.1"/>
    </source>
</evidence>
<dbReference type="Proteomes" id="UP000187455">
    <property type="component" value="Unassembled WGS sequence"/>
</dbReference>
<dbReference type="EMBL" id="LSSL01001894">
    <property type="protein sequence ID" value="OLY82126.1"/>
    <property type="molecule type" value="Genomic_DNA"/>
</dbReference>
<evidence type="ECO:0000313" key="2">
    <source>
        <dbReference type="Proteomes" id="UP000187455"/>
    </source>
</evidence>
<reference evidence="1 2" key="1">
    <citation type="journal article" date="2016" name="Mol. Biol. Evol.">
        <title>Genome-Wide Survey of Gut Fungi (Harpellales) Reveals the First Horizontally Transferred Ubiquitin Gene from a Mosquito Host.</title>
        <authorList>
            <person name="Wang Y."/>
            <person name="White M.M."/>
            <person name="Kvist S."/>
            <person name="Moncalvo J.M."/>
        </authorList>
    </citation>
    <scope>NUCLEOTIDE SEQUENCE [LARGE SCALE GENOMIC DNA]</scope>
    <source>
        <strain evidence="1 2">ALG-7-W6</strain>
    </source>
</reference>
<name>A0A1R0GZ14_9FUNG</name>
<comment type="caution">
    <text evidence="1">The sequence shown here is derived from an EMBL/GenBank/DDBJ whole genome shotgun (WGS) entry which is preliminary data.</text>
</comment>
<organism evidence="1 2">
    <name type="scientific">Smittium mucronatum</name>
    <dbReference type="NCBI Taxonomy" id="133383"/>
    <lineage>
        <taxon>Eukaryota</taxon>
        <taxon>Fungi</taxon>
        <taxon>Fungi incertae sedis</taxon>
        <taxon>Zoopagomycota</taxon>
        <taxon>Kickxellomycotina</taxon>
        <taxon>Harpellomycetes</taxon>
        <taxon>Harpellales</taxon>
        <taxon>Legeriomycetaceae</taxon>
        <taxon>Smittium</taxon>
    </lineage>
</organism>
<keyword evidence="2" id="KW-1185">Reference proteome</keyword>
<dbReference type="AlphaFoldDB" id="A0A1R0GZ14"/>
<protein>
    <submittedName>
        <fullName evidence="1">Uncharacterized protein</fullName>
    </submittedName>
</protein>
<proteinExistence type="predicted"/>
<accession>A0A1R0GZ14</accession>
<sequence>MNEKTSKRPKDVSLDICITRETFGSMMKENNNQISTESSIKTINSSNSISKPMENSKSDEALSIILSPVYDSNFSFVFENQTAVLVASGTAGFN</sequence>